<evidence type="ECO:0000313" key="1">
    <source>
        <dbReference type="EMBL" id="AKH38506.1"/>
    </source>
</evidence>
<dbReference type="AlphaFoldDB" id="A0A0F7KGB6"/>
<dbReference type="PATRIC" id="fig|44574.3.peg.3164"/>
<proteinExistence type="predicted"/>
<reference evidence="1 3" key="2">
    <citation type="journal article" date="2016" name="Genome Announc.">
        <title>Genome Sequence of Nitrosomonas communis Strain Nm2, a Mesophilic Ammonia-Oxidizing Bacterium Isolated from Mediterranean Soil.</title>
        <authorList>
            <person name="Kozlowski J.A."/>
            <person name="Kits K.D."/>
            <person name="Stein L.Y."/>
        </authorList>
    </citation>
    <scope>NUCLEOTIDE SEQUENCE [LARGE SCALE GENOMIC DNA]</scope>
    <source>
        <strain evidence="1 3">Nm2</strain>
    </source>
</reference>
<dbReference type="Proteomes" id="UP000034156">
    <property type="component" value="Chromosome"/>
</dbReference>
<keyword evidence="3" id="KW-1185">Reference proteome</keyword>
<dbReference type="OrthoDB" id="8545266at2"/>
<dbReference type="EMBL" id="VNHT01000018">
    <property type="protein sequence ID" value="TYP89243.1"/>
    <property type="molecule type" value="Genomic_DNA"/>
</dbReference>
<accession>A0A0F7KGB6</accession>
<dbReference type="Proteomes" id="UP000324176">
    <property type="component" value="Unassembled WGS sequence"/>
</dbReference>
<dbReference type="EMBL" id="CP011451">
    <property type="protein sequence ID" value="AKH38506.1"/>
    <property type="molecule type" value="Genomic_DNA"/>
</dbReference>
<dbReference type="RefSeq" id="WP_046850546.1">
    <property type="nucleotide sequence ID" value="NZ_CP011451.1"/>
</dbReference>
<evidence type="ECO:0000313" key="3">
    <source>
        <dbReference type="Proteomes" id="UP000034156"/>
    </source>
</evidence>
<name>A0A0F7KGB6_9PROT</name>
<evidence type="ECO:0000313" key="2">
    <source>
        <dbReference type="EMBL" id="TYP89243.1"/>
    </source>
</evidence>
<organism evidence="1 3">
    <name type="scientific">Nitrosomonas communis</name>
    <dbReference type="NCBI Taxonomy" id="44574"/>
    <lineage>
        <taxon>Bacteria</taxon>
        <taxon>Pseudomonadati</taxon>
        <taxon>Pseudomonadota</taxon>
        <taxon>Betaproteobacteria</taxon>
        <taxon>Nitrosomonadales</taxon>
        <taxon>Nitrosomonadaceae</taxon>
        <taxon>Nitrosomonas</taxon>
    </lineage>
</organism>
<reference evidence="2 4" key="3">
    <citation type="submission" date="2019-07" db="EMBL/GenBank/DDBJ databases">
        <title>Active sludge and wastewater microbial communities from Klosterneuburg, Austria.</title>
        <authorList>
            <person name="Wagner M."/>
        </authorList>
    </citation>
    <scope>NUCLEOTIDE SEQUENCE [LARGE SCALE GENOMIC DNA]</scope>
    <source>
        <strain evidence="2 4">Nm2</strain>
    </source>
</reference>
<gene>
    <name evidence="1" type="ORF">AAW31_13015</name>
    <name evidence="2" type="ORF">BCL69_101818</name>
</gene>
<dbReference type="KEGG" id="nco:AAW31_13015"/>
<evidence type="ECO:0000313" key="4">
    <source>
        <dbReference type="Proteomes" id="UP000324176"/>
    </source>
</evidence>
<reference evidence="3" key="1">
    <citation type="submission" date="2015-05" db="EMBL/GenBank/DDBJ databases">
        <title>Draft genome of Nitrosomonas communis strain Nm2.</title>
        <authorList>
            <person name="Kozlowski J.A."/>
            <person name="Kits K.D."/>
            <person name="Stein L.Y."/>
        </authorList>
    </citation>
    <scope>NUCLEOTIDE SEQUENCE [LARGE SCALE GENOMIC DNA]</scope>
    <source>
        <strain evidence="3">Nm2</strain>
    </source>
</reference>
<protein>
    <submittedName>
        <fullName evidence="1">Uncharacterized protein</fullName>
    </submittedName>
</protein>
<sequence>MTSLSLIATEAQELVKQLPEAQRQALQDAMVELCEAHWQILRGPQPTTRLAQTLWLITPPLADLLIDLYTTGDTRLNDVLPCYDLARELALLVLAEIQHGNEFGVQIAHEPMKAFETVSPPVAWLNRIAALLRGTLDAPPLHHHERHDALWKALAVITSHTRRLDLPAVLQVVYYLTESPVQSYGSSDAALEKLRHDVEDVGIHFLKIKNNLIHFEQHHYPHKPVRARQLGELLLEIRQQWFK</sequence>